<evidence type="ECO:0000313" key="5">
    <source>
        <dbReference type="EMBL" id="PNV64406.1"/>
    </source>
</evidence>
<keyword evidence="1" id="KW-0472">Membrane</keyword>
<dbReference type="AlphaFoldDB" id="A0A2K2U257"/>
<gene>
    <name evidence="5" type="ORF">C2L80_12075</name>
    <name evidence="4" type="ORF">K8V16_11010</name>
</gene>
<accession>A0A2K2U257</accession>
<feature type="signal peptide" evidence="2">
    <location>
        <begin position="1"/>
        <end position="21"/>
    </location>
</feature>
<keyword evidence="2" id="KW-0732">Signal</keyword>
<dbReference type="Proteomes" id="UP000789325">
    <property type="component" value="Unassembled WGS sequence"/>
</dbReference>
<feature type="transmembrane region" description="Helical" evidence="1">
    <location>
        <begin position="52"/>
        <end position="71"/>
    </location>
</feature>
<keyword evidence="1" id="KW-1133">Transmembrane helix</keyword>
<evidence type="ECO:0000256" key="2">
    <source>
        <dbReference type="SAM" id="SignalP"/>
    </source>
</evidence>
<keyword evidence="6" id="KW-1185">Reference proteome</keyword>
<dbReference type="EMBL" id="PPEL01000102">
    <property type="protein sequence ID" value="PNV64406.1"/>
    <property type="molecule type" value="Genomic_DNA"/>
</dbReference>
<evidence type="ECO:0000256" key="1">
    <source>
        <dbReference type="SAM" id="Phobius"/>
    </source>
</evidence>
<name>A0A2K2U257_9ACTN</name>
<reference evidence="4" key="3">
    <citation type="submission" date="2021-09" db="EMBL/GenBank/DDBJ databases">
        <authorList>
            <person name="Gilroy R."/>
        </authorList>
    </citation>
    <scope>NUCLEOTIDE SEQUENCE</scope>
    <source>
        <strain evidence="4">USAMLcec12-2067</strain>
    </source>
</reference>
<dbReference type="RefSeq" id="WP_103263282.1">
    <property type="nucleotide sequence ID" value="NZ_PPEL01000102.1"/>
</dbReference>
<organism evidence="5 6">
    <name type="scientific">Rubneribacter badeniensis</name>
    <dbReference type="NCBI Taxonomy" id="2070688"/>
    <lineage>
        <taxon>Bacteria</taxon>
        <taxon>Bacillati</taxon>
        <taxon>Actinomycetota</taxon>
        <taxon>Coriobacteriia</taxon>
        <taxon>Eggerthellales</taxon>
        <taxon>Eggerthellaceae</taxon>
        <taxon>Rubneribacter</taxon>
    </lineage>
</organism>
<comment type="caution">
    <text evidence="5">The sequence shown here is derived from an EMBL/GenBank/DDBJ whole genome shotgun (WGS) entry which is preliminary data.</text>
</comment>
<feature type="chain" id="PRO_5044576685" evidence="2">
    <location>
        <begin position="22"/>
        <end position="119"/>
    </location>
</feature>
<evidence type="ECO:0000313" key="6">
    <source>
        <dbReference type="Proteomes" id="UP000236488"/>
    </source>
</evidence>
<reference evidence="4" key="2">
    <citation type="journal article" date="2021" name="PeerJ">
        <title>Extensive microbial diversity within the chicken gut microbiome revealed by metagenomics and culture.</title>
        <authorList>
            <person name="Gilroy R."/>
            <person name="Ravi A."/>
            <person name="Getino M."/>
            <person name="Pursley I."/>
            <person name="Horton D.L."/>
            <person name="Alikhan N.F."/>
            <person name="Baker D."/>
            <person name="Gharbi K."/>
            <person name="Hall N."/>
            <person name="Watson M."/>
            <person name="Adriaenssens E.M."/>
            <person name="Foster-Nyarko E."/>
            <person name="Jarju S."/>
            <person name="Secka A."/>
            <person name="Antonio M."/>
            <person name="Oren A."/>
            <person name="Chaudhuri R.R."/>
            <person name="La Ragione R."/>
            <person name="Hildebrand F."/>
            <person name="Pallen M.J."/>
        </authorList>
    </citation>
    <scope>NUCLEOTIDE SEQUENCE</scope>
    <source>
        <strain evidence="4">USAMLcec12-2067</strain>
    </source>
</reference>
<evidence type="ECO:0000313" key="4">
    <source>
        <dbReference type="EMBL" id="HJH44307.1"/>
    </source>
</evidence>
<dbReference type="Pfam" id="PF07853">
    <property type="entry name" value="DUF1648"/>
    <property type="match status" value="1"/>
</dbReference>
<reference evidence="5 6" key="1">
    <citation type="journal article" date="2018" name="Int. J. Syst. Evol. Microbiol.">
        <title>Rubneribacter badeniensis gen. nov., sp. nov. and Enteroscipio rubneri gen. nov., sp. nov., new members of the Eggerthellaceae isolated from human faeces.</title>
        <authorList>
            <person name="Danylec N."/>
            <person name="Gobl A."/>
            <person name="Stoll D.A."/>
            <person name="Hetzer B."/>
            <person name="Kulling S.E."/>
            <person name="Huch M."/>
        </authorList>
    </citation>
    <scope>NUCLEOTIDE SEQUENCE [LARGE SCALE GENOMIC DNA]</scope>
    <source>
        <strain evidence="5 6">ResAG-85</strain>
    </source>
</reference>
<proteinExistence type="predicted"/>
<evidence type="ECO:0000259" key="3">
    <source>
        <dbReference type="Pfam" id="PF07853"/>
    </source>
</evidence>
<protein>
    <submittedName>
        <fullName evidence="4">DUF1648 domain-containing protein</fullName>
    </submittedName>
    <submittedName>
        <fullName evidence="5">RIMS-binding protein 2</fullName>
    </submittedName>
</protein>
<dbReference type="Proteomes" id="UP000236488">
    <property type="component" value="Unassembled WGS sequence"/>
</dbReference>
<feature type="domain" description="DUF1648" evidence="3">
    <location>
        <begin position="12"/>
        <end position="57"/>
    </location>
</feature>
<keyword evidence="1" id="KW-0812">Transmembrane</keyword>
<feature type="transmembrane region" description="Helical" evidence="1">
    <location>
        <begin position="92"/>
        <end position="112"/>
    </location>
</feature>
<dbReference type="InterPro" id="IPR012867">
    <property type="entry name" value="DUF1648"/>
</dbReference>
<dbReference type="EMBL" id="DYZL01000219">
    <property type="protein sequence ID" value="HJH44307.1"/>
    <property type="molecule type" value="Genomic_DNA"/>
</dbReference>
<sequence length="119" mass="12269">MRKRDAIAWAALCAAPLIALAVALSVLPDTIALHSGPDGKPDRWGSKYEMLPAAPLLAAVNVMLAVFYWKADALFKAGAMHGVGSPEDGRRVLWAAGVITAVMNTGIALALACSASSPG</sequence>